<dbReference type="PROSITE" id="PS51620">
    <property type="entry name" value="SAM_TRM61"/>
    <property type="match status" value="1"/>
</dbReference>
<dbReference type="InterPro" id="IPR029063">
    <property type="entry name" value="SAM-dependent_MTases_sf"/>
</dbReference>
<dbReference type="Proteomes" id="UP000216312">
    <property type="component" value="Unassembled WGS sequence"/>
</dbReference>
<keyword evidence="2 5" id="KW-0808">Transferase</keyword>
<dbReference type="Gene3D" id="3.10.330.20">
    <property type="match status" value="1"/>
</dbReference>
<dbReference type="PANTHER" id="PTHR12133">
    <property type="entry name" value="TRNA (ADENINE(58)-N(1))-METHYLTRANSFERASE"/>
    <property type="match status" value="1"/>
</dbReference>
<dbReference type="EMBL" id="NMUJ01000007">
    <property type="protein sequence ID" value="OYV03382.1"/>
    <property type="molecule type" value="Genomic_DNA"/>
</dbReference>
<feature type="binding site" evidence="6">
    <location>
        <position position="126"/>
    </location>
    <ligand>
        <name>S-adenosyl-L-methionine</name>
        <dbReference type="ChEBI" id="CHEBI:59789"/>
    </ligand>
</feature>
<evidence type="ECO:0000313" key="8">
    <source>
        <dbReference type="EMBL" id="OYV03382.1"/>
    </source>
</evidence>
<keyword evidence="1 5" id="KW-0489">Methyltransferase</keyword>
<keyword evidence="4 5" id="KW-0819">tRNA processing</keyword>
<sequence length="257" mass="28895">MQSLHEGDQILLYSGSKAKFLLVYKPGVKFSTHKGEITLPEGLKWGEKIVSSSGTTFYVIKPATRDLMLKVRRVTTIIYPKDAGLMLLYTSIGCGSRVLEVGTGSGAFTIVLATIVGTTGKVYSFERRKEFLDNAINNVRRANLADRVEFLLCDPTKEGFNIPVVEAAFVDVPEPWEFVRPVYEVLEPGGFWVSLSPNIEQVQKAYEALKGYFVRLRTVEVIEREILVREGKTRPREFMICHTGYLTFGNKIVNEMA</sequence>
<evidence type="ECO:0000256" key="5">
    <source>
        <dbReference type="PIRNR" id="PIRNR017269"/>
    </source>
</evidence>
<dbReference type="EC" id="2.1.1.220" evidence="5"/>
<dbReference type="InterPro" id="IPR014816">
    <property type="entry name" value="tRNA_MeTrfase_Gcd14"/>
</dbReference>
<dbReference type="AlphaFoldDB" id="A0A257LVC8"/>
<dbReference type="SUPFAM" id="SSF53335">
    <property type="entry name" value="S-adenosyl-L-methionine-dependent methyltransferases"/>
    <property type="match status" value="1"/>
</dbReference>
<feature type="binding site" evidence="6">
    <location>
        <position position="171"/>
    </location>
    <ligand>
        <name>S-adenosyl-L-methionine</name>
        <dbReference type="ChEBI" id="CHEBI:59789"/>
    </ligand>
</feature>
<reference evidence="9" key="1">
    <citation type="submission" date="2017-07" db="EMBL/GenBank/DDBJ databases">
        <title>Novel pathways for hydrocarbon cycling and metabolic interdependencies in hydrothermal sediment communities.</title>
        <authorList>
            <person name="Dombrowski N."/>
            <person name="Seitz K."/>
            <person name="Teske A."/>
            <person name="Baker B."/>
        </authorList>
    </citation>
    <scope>NUCLEOTIDE SEQUENCE [LARGE SCALE GENOMIC DNA]</scope>
</reference>
<evidence type="ECO:0000313" key="9">
    <source>
        <dbReference type="Proteomes" id="UP000216312"/>
    </source>
</evidence>
<gene>
    <name evidence="8" type="ORF">CGW93_01010</name>
</gene>
<evidence type="ECO:0000256" key="6">
    <source>
        <dbReference type="PIRSR" id="PIRSR017269-1"/>
    </source>
</evidence>
<dbReference type="Gene3D" id="3.40.50.150">
    <property type="entry name" value="Vaccinia Virus protein VP39"/>
    <property type="match status" value="1"/>
</dbReference>
<dbReference type="PANTHER" id="PTHR12133:SF1">
    <property type="entry name" value="TRNA (ADENINE(58)-N(1))-METHYLTRANSFERASE, MITOCHONDRIAL"/>
    <property type="match status" value="1"/>
</dbReference>
<feature type="domain" description="tRNA (adenine(58)-N(1))-methyltransferase catalytic subunit TRM61 C-terminal" evidence="7">
    <location>
        <begin position="58"/>
        <end position="232"/>
    </location>
</feature>
<dbReference type="GO" id="GO:0031515">
    <property type="term" value="C:tRNA (m1A) methyltransferase complex"/>
    <property type="evidence" value="ECO:0007669"/>
    <property type="project" value="UniProtKB-UniRule"/>
</dbReference>
<dbReference type="Pfam" id="PF08704">
    <property type="entry name" value="GCD14"/>
    <property type="match status" value="1"/>
</dbReference>
<name>A0A257LVC8_UNCW3</name>
<organism evidence="8 9">
    <name type="scientific">candidate division WOR-3 bacterium 4484_18</name>
    <dbReference type="NCBI Taxonomy" id="2020626"/>
    <lineage>
        <taxon>Bacteria</taxon>
        <taxon>Bacteria division WOR-3</taxon>
    </lineage>
</organism>
<dbReference type="InterPro" id="IPR049470">
    <property type="entry name" value="TRM61_C"/>
</dbReference>
<comment type="caution">
    <text evidence="8">The sequence shown here is derived from an EMBL/GenBank/DDBJ whole genome shotgun (WGS) entry which is preliminary data.</text>
</comment>
<evidence type="ECO:0000259" key="7">
    <source>
        <dbReference type="Pfam" id="PF08704"/>
    </source>
</evidence>
<keyword evidence="3 5" id="KW-0949">S-adenosyl-L-methionine</keyword>
<accession>A0A257LVC8</accession>
<comment type="subunit">
    <text evidence="5">Homotetramer composed of a dimer of dimers.</text>
</comment>
<evidence type="ECO:0000256" key="4">
    <source>
        <dbReference type="ARBA" id="ARBA00022694"/>
    </source>
</evidence>
<comment type="function">
    <text evidence="5">Catalyzes the S-adenosyl-L-methionine-dependent formation of N(1)-methyladenine at position 58 (m1A58) in tRNA.</text>
</comment>
<evidence type="ECO:0000256" key="2">
    <source>
        <dbReference type="ARBA" id="ARBA00022679"/>
    </source>
</evidence>
<dbReference type="GO" id="GO:0030488">
    <property type="term" value="P:tRNA methylation"/>
    <property type="evidence" value="ECO:0007669"/>
    <property type="project" value="InterPro"/>
</dbReference>
<comment type="similarity">
    <text evidence="5">Belongs to the class I-like SAM-binding methyltransferase superfamily. TRM61 family.</text>
</comment>
<dbReference type="CDD" id="cd02440">
    <property type="entry name" value="AdoMet_MTases"/>
    <property type="match status" value="1"/>
</dbReference>
<evidence type="ECO:0000256" key="1">
    <source>
        <dbReference type="ARBA" id="ARBA00022603"/>
    </source>
</evidence>
<comment type="catalytic activity">
    <reaction evidence="5">
        <text>adenosine(58) in tRNA + S-adenosyl-L-methionine = N(1)-methyladenosine(58) in tRNA + S-adenosyl-L-homocysteine + H(+)</text>
        <dbReference type="Rhea" id="RHEA:43152"/>
        <dbReference type="Rhea" id="RHEA-COMP:10365"/>
        <dbReference type="Rhea" id="RHEA-COMP:10366"/>
        <dbReference type="ChEBI" id="CHEBI:15378"/>
        <dbReference type="ChEBI" id="CHEBI:57856"/>
        <dbReference type="ChEBI" id="CHEBI:59789"/>
        <dbReference type="ChEBI" id="CHEBI:74411"/>
        <dbReference type="ChEBI" id="CHEBI:74491"/>
        <dbReference type="EC" id="2.1.1.220"/>
    </reaction>
</comment>
<dbReference type="GO" id="GO:0160107">
    <property type="term" value="F:tRNA (adenine(58)-N1)-methyltransferase activity"/>
    <property type="evidence" value="ECO:0007669"/>
    <property type="project" value="UniProtKB-EC"/>
</dbReference>
<dbReference type="PIRSF" id="PIRSF017269">
    <property type="entry name" value="GCD14"/>
    <property type="match status" value="1"/>
</dbReference>
<proteinExistence type="inferred from homology"/>
<evidence type="ECO:0000256" key="3">
    <source>
        <dbReference type="ARBA" id="ARBA00022691"/>
    </source>
</evidence>
<protein>
    <recommendedName>
        <fullName evidence="5">tRNA (adenine(58)-N(1))-methyltransferase TrmI</fullName>
        <ecNumber evidence="5">2.1.1.220</ecNumber>
    </recommendedName>
</protein>